<dbReference type="InterPro" id="IPR001647">
    <property type="entry name" value="HTH_TetR"/>
</dbReference>
<proteinExistence type="predicted"/>
<protein>
    <recommendedName>
        <fullName evidence="3">HTH tetR-type domain-containing protein</fullName>
    </recommendedName>
</protein>
<dbReference type="PANTHER" id="PTHR43479">
    <property type="entry name" value="ACREF/ENVCD OPERON REPRESSOR-RELATED"/>
    <property type="match status" value="1"/>
</dbReference>
<organism evidence="4 5">
    <name type="scientific">Lacticaseibacillus brantae DSM 23927</name>
    <dbReference type="NCBI Taxonomy" id="1423727"/>
    <lineage>
        <taxon>Bacteria</taxon>
        <taxon>Bacillati</taxon>
        <taxon>Bacillota</taxon>
        <taxon>Bacilli</taxon>
        <taxon>Lactobacillales</taxon>
        <taxon>Lactobacillaceae</taxon>
        <taxon>Lacticaseibacillus</taxon>
    </lineage>
</organism>
<evidence type="ECO:0000313" key="4">
    <source>
        <dbReference type="EMBL" id="KRM71823.1"/>
    </source>
</evidence>
<gene>
    <name evidence="4" type="ORF">FC34_GL001484</name>
</gene>
<dbReference type="AlphaFoldDB" id="A0A0R2AY26"/>
<evidence type="ECO:0000259" key="3">
    <source>
        <dbReference type="PROSITE" id="PS50977"/>
    </source>
</evidence>
<name>A0A0R2AY26_9LACO</name>
<dbReference type="PANTHER" id="PTHR43479:SF7">
    <property type="entry name" value="TETR-FAMILY TRANSCRIPTIONAL REGULATOR"/>
    <property type="match status" value="1"/>
</dbReference>
<dbReference type="PROSITE" id="PS50977">
    <property type="entry name" value="HTH_TETR_2"/>
    <property type="match status" value="1"/>
</dbReference>
<keyword evidence="1 2" id="KW-0238">DNA-binding</keyword>
<dbReference type="PATRIC" id="fig|1423727.3.peg.1503"/>
<dbReference type="Proteomes" id="UP000051672">
    <property type="component" value="Unassembled WGS sequence"/>
</dbReference>
<evidence type="ECO:0000256" key="2">
    <source>
        <dbReference type="PROSITE-ProRule" id="PRU00335"/>
    </source>
</evidence>
<sequence>MDLRQIKTERNIQQALVQLLSEQDFEKITIADIAKTAQISRSTFYDHYPDKYALLDAVMNYYTDYLLTLTEQRIDALLARDRVAFEASIADIADHLLARRQTLSVLFALDLPGYDLRDRWKQRLQAHWHEVVESKGLTVNPPTPSSYISDVSTDLLINFAQWTLAHGKNAATIDQLQKLLSLIFDQLIVN</sequence>
<feature type="DNA-binding region" description="H-T-H motif" evidence="2">
    <location>
        <begin position="29"/>
        <end position="48"/>
    </location>
</feature>
<evidence type="ECO:0000256" key="1">
    <source>
        <dbReference type="ARBA" id="ARBA00023125"/>
    </source>
</evidence>
<dbReference type="GO" id="GO:0003677">
    <property type="term" value="F:DNA binding"/>
    <property type="evidence" value="ECO:0007669"/>
    <property type="project" value="UniProtKB-UniRule"/>
</dbReference>
<dbReference type="SUPFAM" id="SSF46689">
    <property type="entry name" value="Homeodomain-like"/>
    <property type="match status" value="1"/>
</dbReference>
<feature type="domain" description="HTH tetR-type" evidence="3">
    <location>
        <begin position="6"/>
        <end position="66"/>
    </location>
</feature>
<dbReference type="InterPro" id="IPR009057">
    <property type="entry name" value="Homeodomain-like_sf"/>
</dbReference>
<dbReference type="Gene3D" id="1.10.357.10">
    <property type="entry name" value="Tetracycline Repressor, domain 2"/>
    <property type="match status" value="1"/>
</dbReference>
<dbReference type="STRING" id="1423727.FC34_GL001484"/>
<dbReference type="Pfam" id="PF00440">
    <property type="entry name" value="TetR_N"/>
    <property type="match status" value="1"/>
</dbReference>
<dbReference type="RefSeq" id="WP_057894762.1">
    <property type="nucleotide sequence ID" value="NZ_AYZQ01000003.1"/>
</dbReference>
<keyword evidence="5" id="KW-1185">Reference proteome</keyword>
<dbReference type="EMBL" id="AYZQ01000003">
    <property type="protein sequence ID" value="KRM71823.1"/>
    <property type="molecule type" value="Genomic_DNA"/>
</dbReference>
<evidence type="ECO:0000313" key="5">
    <source>
        <dbReference type="Proteomes" id="UP000051672"/>
    </source>
</evidence>
<accession>A0A0R2AY26</accession>
<reference evidence="4 5" key="1">
    <citation type="journal article" date="2015" name="Genome Announc.">
        <title>Expanding the biotechnology potential of lactobacilli through comparative genomics of 213 strains and associated genera.</title>
        <authorList>
            <person name="Sun Z."/>
            <person name="Harris H.M."/>
            <person name="McCann A."/>
            <person name="Guo C."/>
            <person name="Argimon S."/>
            <person name="Zhang W."/>
            <person name="Yang X."/>
            <person name="Jeffery I.B."/>
            <person name="Cooney J.C."/>
            <person name="Kagawa T.F."/>
            <person name="Liu W."/>
            <person name="Song Y."/>
            <person name="Salvetti E."/>
            <person name="Wrobel A."/>
            <person name="Rasinkangas P."/>
            <person name="Parkhill J."/>
            <person name="Rea M.C."/>
            <person name="O'Sullivan O."/>
            <person name="Ritari J."/>
            <person name="Douillard F.P."/>
            <person name="Paul Ross R."/>
            <person name="Yang R."/>
            <person name="Briner A.E."/>
            <person name="Felis G.E."/>
            <person name="de Vos W.M."/>
            <person name="Barrangou R."/>
            <person name="Klaenhammer T.R."/>
            <person name="Caufield P.W."/>
            <person name="Cui Y."/>
            <person name="Zhang H."/>
            <person name="O'Toole P.W."/>
        </authorList>
    </citation>
    <scope>NUCLEOTIDE SEQUENCE [LARGE SCALE GENOMIC DNA]</scope>
    <source>
        <strain evidence="4 5">DSM 23927</strain>
    </source>
</reference>
<comment type="caution">
    <text evidence="4">The sequence shown here is derived from an EMBL/GenBank/DDBJ whole genome shotgun (WGS) entry which is preliminary data.</text>
</comment>
<dbReference type="InterPro" id="IPR050624">
    <property type="entry name" value="HTH-type_Tx_Regulator"/>
</dbReference>